<dbReference type="AlphaFoldDB" id="A0A9P9HQM7"/>
<protein>
    <submittedName>
        <fullName evidence="2">Uncharacterized protein</fullName>
    </submittedName>
</protein>
<evidence type="ECO:0000313" key="3">
    <source>
        <dbReference type="Proteomes" id="UP000720189"/>
    </source>
</evidence>
<dbReference type="GeneID" id="70222099"/>
<sequence length="110" mass="12560">MHPSIQCRHLILALRRAIPPAGTFVSLLLLWLLFPFSHTPESHIFRIPHSAFLLPSSFSSFPSIDFQDLSSFILFILHYYCRPIVSFLSLHLFQPLFFLLGCLSFSLAGP</sequence>
<keyword evidence="1" id="KW-0812">Transmembrane</keyword>
<gene>
    <name evidence="2" type="ORF">BKA55DRAFT_561159</name>
</gene>
<feature type="transmembrane region" description="Helical" evidence="1">
    <location>
        <begin position="87"/>
        <end position="108"/>
    </location>
</feature>
<reference evidence="2" key="1">
    <citation type="journal article" date="2021" name="Nat. Commun.">
        <title>Genetic determinants of endophytism in the Arabidopsis root mycobiome.</title>
        <authorList>
            <person name="Mesny F."/>
            <person name="Miyauchi S."/>
            <person name="Thiergart T."/>
            <person name="Pickel B."/>
            <person name="Atanasova L."/>
            <person name="Karlsson M."/>
            <person name="Huettel B."/>
            <person name="Barry K.W."/>
            <person name="Haridas S."/>
            <person name="Chen C."/>
            <person name="Bauer D."/>
            <person name="Andreopoulos W."/>
            <person name="Pangilinan J."/>
            <person name="LaButti K."/>
            <person name="Riley R."/>
            <person name="Lipzen A."/>
            <person name="Clum A."/>
            <person name="Drula E."/>
            <person name="Henrissat B."/>
            <person name="Kohler A."/>
            <person name="Grigoriev I.V."/>
            <person name="Martin F.M."/>
            <person name="Hacquard S."/>
        </authorList>
    </citation>
    <scope>NUCLEOTIDE SEQUENCE</scope>
    <source>
        <strain evidence="2">MPI-CAGE-AT-0023</strain>
    </source>
</reference>
<keyword evidence="1" id="KW-0472">Membrane</keyword>
<comment type="caution">
    <text evidence="2">The sequence shown here is derived from an EMBL/GenBank/DDBJ whole genome shotgun (WGS) entry which is preliminary data.</text>
</comment>
<evidence type="ECO:0000313" key="2">
    <source>
        <dbReference type="EMBL" id="KAH7261392.1"/>
    </source>
</evidence>
<accession>A0A9P9HQM7</accession>
<feature type="transmembrane region" description="Helical" evidence="1">
    <location>
        <begin position="21"/>
        <end position="38"/>
    </location>
</feature>
<organism evidence="2 3">
    <name type="scientific">Fusarium redolens</name>
    <dbReference type="NCBI Taxonomy" id="48865"/>
    <lineage>
        <taxon>Eukaryota</taxon>
        <taxon>Fungi</taxon>
        <taxon>Dikarya</taxon>
        <taxon>Ascomycota</taxon>
        <taxon>Pezizomycotina</taxon>
        <taxon>Sordariomycetes</taxon>
        <taxon>Hypocreomycetidae</taxon>
        <taxon>Hypocreales</taxon>
        <taxon>Nectriaceae</taxon>
        <taxon>Fusarium</taxon>
        <taxon>Fusarium redolens species complex</taxon>
    </lineage>
</organism>
<keyword evidence="3" id="KW-1185">Reference proteome</keyword>
<dbReference type="EMBL" id="JAGMUX010000004">
    <property type="protein sequence ID" value="KAH7261392.1"/>
    <property type="molecule type" value="Genomic_DNA"/>
</dbReference>
<evidence type="ECO:0000256" key="1">
    <source>
        <dbReference type="SAM" id="Phobius"/>
    </source>
</evidence>
<keyword evidence="1" id="KW-1133">Transmembrane helix</keyword>
<dbReference type="RefSeq" id="XP_046053269.1">
    <property type="nucleotide sequence ID" value="XM_046192145.1"/>
</dbReference>
<name>A0A9P9HQM7_FUSRE</name>
<dbReference type="Proteomes" id="UP000720189">
    <property type="component" value="Unassembled WGS sequence"/>
</dbReference>
<proteinExistence type="predicted"/>